<dbReference type="EMBL" id="FPCH01000003">
    <property type="protein sequence ID" value="SFV36750.1"/>
    <property type="molecule type" value="Genomic_DNA"/>
</dbReference>
<dbReference type="PANTHER" id="PTHR43796">
    <property type="entry name" value="CARBOXYNORSPERMIDINE SYNTHASE"/>
    <property type="match status" value="1"/>
</dbReference>
<dbReference type="SUPFAM" id="SSF51735">
    <property type="entry name" value="NAD(P)-binding Rossmann-fold domains"/>
    <property type="match status" value="1"/>
</dbReference>
<keyword evidence="3" id="KW-1185">Reference proteome</keyword>
<name>A0A1I7NQ96_9HYPH</name>
<reference evidence="3" key="1">
    <citation type="submission" date="2016-10" db="EMBL/GenBank/DDBJ databases">
        <authorList>
            <person name="Varghese N."/>
            <person name="Submissions S."/>
        </authorList>
    </citation>
    <scope>NUCLEOTIDE SEQUENCE [LARGE SCALE GENOMIC DNA]</scope>
    <source>
        <strain evidence="3">DSM 1565</strain>
    </source>
</reference>
<gene>
    <name evidence="2" type="ORF">SAMN04488557_2732</name>
</gene>
<evidence type="ECO:0000259" key="1">
    <source>
        <dbReference type="Pfam" id="PF13761"/>
    </source>
</evidence>
<dbReference type="AlphaFoldDB" id="A0A1I7NQ96"/>
<feature type="domain" description="DUF4166" evidence="1">
    <location>
        <begin position="388"/>
        <end position="545"/>
    </location>
</feature>
<dbReference type="InterPro" id="IPR036291">
    <property type="entry name" value="NAD(P)-bd_dom_sf"/>
</dbReference>
<protein>
    <recommendedName>
        <fullName evidence="1">DUF4166 domain-containing protein</fullName>
    </recommendedName>
</protein>
<sequence length="564" mass="60233">MLRRIVLIGATGFFGRRLARRLATIPDVALTLTSRSEERARDFAKTLEGGEHITPFSFDRDDASSVTRLGSLSPWLVIDASGPFQSAGYDLARAAIGFGAHWIDLADARDYLLGFSAALDAEARKMGVVARAGASSTPALSMAVVTEVTDGWQRVDGVDIAILPGGAGDVGDAVIRAILSYAGAKITVYEEGSEREISGWGSVTRAKIAGLGTRYLSPVETADASLMQHRFDVASRVSFSAGLQSRIEHFGLVALAQLRWRRMISRPEALAPLLGKARRVTRVFATDRGGMTITCAGLDANGRQICARWFLHAEKGSGPDVPVLPAVALTRSLLRGEGEAGAGIAALPLAAIEAEMSRPSLTTTRTTQSGGDTSLLALACGVDAYRRLPSALRAFHDQTAPPVWAGKADIDASNSIIGRFVRAIVGLPSPARGVDVTVTVDRAGGEEIWQRNFGGQRFASRLAYKGKNVVSERFGSIEILMAIDVDSIEVRMPVAGWRIGRIRLPLMLAPTSKTREFVGDDGRFHFDVSIGLPGVGLLAHYRGWLEPKTSHALKRSSVASSCAD</sequence>
<organism evidence="2 3">
    <name type="scientific">Hyphomicrobium facile</name>
    <dbReference type="NCBI Taxonomy" id="51670"/>
    <lineage>
        <taxon>Bacteria</taxon>
        <taxon>Pseudomonadati</taxon>
        <taxon>Pseudomonadota</taxon>
        <taxon>Alphaproteobacteria</taxon>
        <taxon>Hyphomicrobiales</taxon>
        <taxon>Hyphomicrobiaceae</taxon>
        <taxon>Hyphomicrobium</taxon>
    </lineage>
</organism>
<dbReference type="PANTHER" id="PTHR43796:SF2">
    <property type="entry name" value="CARBOXYNORSPERMIDINE SYNTHASE"/>
    <property type="match status" value="1"/>
</dbReference>
<dbReference type="RefSeq" id="WP_092868306.1">
    <property type="nucleotide sequence ID" value="NZ_FPCH01000003.1"/>
</dbReference>
<dbReference type="InterPro" id="IPR025311">
    <property type="entry name" value="DUF4166"/>
</dbReference>
<dbReference type="Pfam" id="PF13761">
    <property type="entry name" value="DUF4166"/>
    <property type="match status" value="1"/>
</dbReference>
<evidence type="ECO:0000313" key="3">
    <source>
        <dbReference type="Proteomes" id="UP000199423"/>
    </source>
</evidence>
<proteinExistence type="predicted"/>
<dbReference type="Gene3D" id="3.40.50.720">
    <property type="entry name" value="NAD(P)-binding Rossmann-like Domain"/>
    <property type="match status" value="1"/>
</dbReference>
<evidence type="ECO:0000313" key="2">
    <source>
        <dbReference type="EMBL" id="SFV36750.1"/>
    </source>
</evidence>
<dbReference type="OrthoDB" id="528778at2"/>
<accession>A0A1I7NQ96</accession>
<dbReference type="Proteomes" id="UP000199423">
    <property type="component" value="Unassembled WGS sequence"/>
</dbReference>
<dbReference type="STRING" id="51670.SAMN04488557_2732"/>